<feature type="domain" description="Glutamyl/glutaminyl-tRNA synthetase class Ib catalytic" evidence="6">
    <location>
        <begin position="7"/>
        <end position="103"/>
    </location>
</feature>
<dbReference type="InterPro" id="IPR049940">
    <property type="entry name" value="GluQ/Sye"/>
</dbReference>
<dbReference type="GO" id="GO:0004818">
    <property type="term" value="F:glutamate-tRNA ligase activity"/>
    <property type="evidence" value="ECO:0007669"/>
    <property type="project" value="TreeGrafter"/>
</dbReference>
<dbReference type="Proteomes" id="UP000177096">
    <property type="component" value="Unassembled WGS sequence"/>
</dbReference>
<keyword evidence="4 5" id="KW-0030">Aminoacyl-tRNA synthetase</keyword>
<name>A0A1G2UF06_9BACT</name>
<dbReference type="Gene3D" id="3.40.50.620">
    <property type="entry name" value="HUPs"/>
    <property type="match status" value="2"/>
</dbReference>
<dbReference type="InterPro" id="IPR001412">
    <property type="entry name" value="aa-tRNA-synth_I_CS"/>
</dbReference>
<keyword evidence="1 5" id="KW-0436">Ligase</keyword>
<proteinExistence type="inferred from homology"/>
<reference evidence="7 8" key="1">
    <citation type="journal article" date="2016" name="Nat. Commun.">
        <title>Thousands of microbial genomes shed light on interconnected biogeochemical processes in an aquifer system.</title>
        <authorList>
            <person name="Anantharaman K."/>
            <person name="Brown C.T."/>
            <person name="Hug L.A."/>
            <person name="Sharon I."/>
            <person name="Castelle C.J."/>
            <person name="Probst A.J."/>
            <person name="Thomas B.C."/>
            <person name="Singh A."/>
            <person name="Wilkins M.J."/>
            <person name="Karaoz U."/>
            <person name="Brodie E.L."/>
            <person name="Williams K.H."/>
            <person name="Hubbard S.S."/>
            <person name="Banfield J.F."/>
        </authorList>
    </citation>
    <scope>NUCLEOTIDE SEQUENCE [LARGE SCALE GENOMIC DNA]</scope>
</reference>
<protein>
    <recommendedName>
        <fullName evidence="6">Glutamyl/glutaminyl-tRNA synthetase class Ib catalytic domain-containing protein</fullName>
    </recommendedName>
</protein>
<keyword evidence="2 5" id="KW-0547">Nucleotide-binding</keyword>
<dbReference type="InterPro" id="IPR033910">
    <property type="entry name" value="GluRS_core"/>
</dbReference>
<evidence type="ECO:0000256" key="1">
    <source>
        <dbReference type="ARBA" id="ARBA00022598"/>
    </source>
</evidence>
<keyword evidence="3 5" id="KW-0067">ATP-binding</keyword>
<accession>A0A1G2UF06</accession>
<dbReference type="GO" id="GO:0008270">
    <property type="term" value="F:zinc ion binding"/>
    <property type="evidence" value="ECO:0007669"/>
    <property type="project" value="InterPro"/>
</dbReference>
<evidence type="ECO:0000313" key="7">
    <source>
        <dbReference type="EMBL" id="OHB08015.1"/>
    </source>
</evidence>
<organism evidence="7 8">
    <name type="scientific">Candidatus Zambryskibacteria bacterium RIFCSPLOWO2_02_FULL_39_14</name>
    <dbReference type="NCBI Taxonomy" id="1802769"/>
    <lineage>
        <taxon>Bacteria</taxon>
        <taxon>Candidatus Zambryskiibacteriota</taxon>
    </lineage>
</organism>
<dbReference type="CDD" id="cd00808">
    <property type="entry name" value="GluRS_core"/>
    <property type="match status" value="1"/>
</dbReference>
<feature type="domain" description="Glutamyl/glutaminyl-tRNA synthetase class Ib catalytic" evidence="6">
    <location>
        <begin position="105"/>
        <end position="282"/>
    </location>
</feature>
<evidence type="ECO:0000313" key="8">
    <source>
        <dbReference type="Proteomes" id="UP000177096"/>
    </source>
</evidence>
<dbReference type="GO" id="GO:0005524">
    <property type="term" value="F:ATP binding"/>
    <property type="evidence" value="ECO:0007669"/>
    <property type="project" value="UniProtKB-KW"/>
</dbReference>
<dbReference type="Pfam" id="PF00749">
    <property type="entry name" value="tRNA-synt_1c"/>
    <property type="match status" value="2"/>
</dbReference>
<dbReference type="GO" id="GO:0005829">
    <property type="term" value="C:cytosol"/>
    <property type="evidence" value="ECO:0007669"/>
    <property type="project" value="TreeGrafter"/>
</dbReference>
<comment type="similarity">
    <text evidence="5">Belongs to the class-I aminoacyl-tRNA synthetase family.</text>
</comment>
<dbReference type="PROSITE" id="PS00178">
    <property type="entry name" value="AA_TRNA_LIGASE_I"/>
    <property type="match status" value="1"/>
</dbReference>
<dbReference type="PANTHER" id="PTHR43311:SF2">
    <property type="entry name" value="GLUTAMATE--TRNA LIGASE, MITOCHONDRIAL-RELATED"/>
    <property type="match status" value="1"/>
</dbReference>
<dbReference type="InterPro" id="IPR014729">
    <property type="entry name" value="Rossmann-like_a/b/a_fold"/>
</dbReference>
<evidence type="ECO:0000259" key="6">
    <source>
        <dbReference type="Pfam" id="PF00749"/>
    </source>
</evidence>
<evidence type="ECO:0000256" key="2">
    <source>
        <dbReference type="ARBA" id="ARBA00022741"/>
    </source>
</evidence>
<dbReference type="PRINTS" id="PR00987">
    <property type="entry name" value="TRNASYNTHGLU"/>
</dbReference>
<dbReference type="SUPFAM" id="SSF52374">
    <property type="entry name" value="Nucleotidylyl transferase"/>
    <property type="match status" value="1"/>
</dbReference>
<dbReference type="PANTHER" id="PTHR43311">
    <property type="entry name" value="GLUTAMATE--TRNA LIGASE"/>
    <property type="match status" value="1"/>
</dbReference>
<evidence type="ECO:0000256" key="5">
    <source>
        <dbReference type="RuleBase" id="RU363037"/>
    </source>
</evidence>
<sequence length="296" mass="34051">MKSKNNIVVRMAPSPTGNLHIGTARTTLFNYLFAKQRGGKFILRIDDTDRERSTKAFEQNILDGLIWLGLEHDELYRQSEREDIYKKFLKQMLDSGFVYISKEEVTEAGQRNEVIRLKNPNKKVVFEDLVRGSVEFDTTELGDFVVAKSLEEPLYHLASVVDDHEMAITHVIRGEDGISNTPRQILIQEAIRATRPIYAHLPLILASDRSKLSKRKHGEAVWIDTYKNKGYSPQAIINYLALLGWNPGTNQEIFTLDELIKVFDISRVHKGGAIFDEKKLAWVNRKHFNLDKVRNK</sequence>
<keyword evidence="5" id="KW-0648">Protein biosynthesis</keyword>
<evidence type="ECO:0000256" key="4">
    <source>
        <dbReference type="ARBA" id="ARBA00023146"/>
    </source>
</evidence>
<dbReference type="InterPro" id="IPR000924">
    <property type="entry name" value="Glu/Gln-tRNA-synth"/>
</dbReference>
<dbReference type="GO" id="GO:0006424">
    <property type="term" value="P:glutamyl-tRNA aminoacylation"/>
    <property type="evidence" value="ECO:0007669"/>
    <property type="project" value="InterPro"/>
</dbReference>
<evidence type="ECO:0000256" key="3">
    <source>
        <dbReference type="ARBA" id="ARBA00022840"/>
    </source>
</evidence>
<comment type="caution">
    <text evidence="7">The sequence shown here is derived from an EMBL/GenBank/DDBJ whole genome shotgun (WGS) entry which is preliminary data.</text>
</comment>
<gene>
    <name evidence="7" type="ORF">A3I86_01395</name>
</gene>
<dbReference type="EMBL" id="MHWM01000032">
    <property type="protein sequence ID" value="OHB08015.1"/>
    <property type="molecule type" value="Genomic_DNA"/>
</dbReference>
<dbReference type="AlphaFoldDB" id="A0A1G2UF06"/>
<dbReference type="InterPro" id="IPR020058">
    <property type="entry name" value="Glu/Gln-tRNA-synth_Ib_cat-dom"/>
</dbReference>